<accession>A0AA96F3H3</accession>
<evidence type="ECO:0000313" key="3">
    <source>
        <dbReference type="Proteomes" id="UP001304515"/>
    </source>
</evidence>
<evidence type="ECO:0000313" key="2">
    <source>
        <dbReference type="EMBL" id="WNM20645.1"/>
    </source>
</evidence>
<sequence length="582" mass="67584">MNQKRTNQSNSIGNLFASNIFPLNVNATSNQRNVAQRSSQRKTNVKVTRLERLTFTQNVENHTSINAVYPYINKEAMAMTMDNYRSYVANYNENVYNENENIRIHNAKVVKYIDNTELTEVQKTFTQMFYLKNNKLDPKKFNDLADEFNQEYGLLIEKKRFATIKYATELVFQQLVYIYSMQLAKSSNEYMKLGVKEATPLKQLAINSWQVATMKRNEIQAIDVCKATIRNHRSRLEEAGILVEYTFRGNKSAVKMTVNSQILVVFDASTGKFSNAENQSLTSGTHKDLTNKDEATRPLQSNIKKIENGIAAFLEKGTPSAATSSVFLLEHPKQKPNLNNAAAEKSVKISEKLENSILDQQEFAVKLSSGEFNNYQRIDKRILYHEAAYGTMNRHDFKELIIQEFFKNAAKLYRGKTVFVGSWKKAINSYLEKLFTVNNGNSISLYNKELMVDKLDQMIWRINNAQRWFTKTKINPLFPSDYFDFTRKTKSEIGFEYTQKAYENHIKYLENKPRLEKSIKKKAAIRENSINNDKKFQNKLNQFFRNRLTLEEFIDYVSNNLPSNYMQKLTENLISISTKYTC</sequence>
<dbReference type="Proteomes" id="UP001304515">
    <property type="component" value="Chromosome"/>
</dbReference>
<dbReference type="KEGG" id="fcj:RN605_08075"/>
<organism evidence="1">
    <name type="scientific">Flavobacterium capsici</name>
    <dbReference type="NCBI Taxonomy" id="3075618"/>
    <lineage>
        <taxon>Bacteria</taxon>
        <taxon>Pseudomonadati</taxon>
        <taxon>Bacteroidota</taxon>
        <taxon>Flavobacteriia</taxon>
        <taxon>Flavobacteriales</taxon>
        <taxon>Flavobacteriaceae</taxon>
        <taxon>Flavobacterium</taxon>
    </lineage>
</organism>
<reference evidence="1 3" key="1">
    <citation type="submission" date="2023-09" db="EMBL/GenBank/DDBJ databases">
        <title>Flavobacterium sp. a novel bacteria isolate from Pepper rhizosphere.</title>
        <authorList>
            <person name="Peng Y."/>
            <person name="Lee J."/>
        </authorList>
    </citation>
    <scope>NUCLEOTIDE SEQUENCE</scope>
    <source>
        <strain evidence="1">PMR2A8</strain>
        <strain evidence="2 3">PMTSA4</strain>
    </source>
</reference>
<dbReference type="RefSeq" id="WP_313324051.1">
    <property type="nucleotide sequence ID" value="NZ_CP134878.1"/>
</dbReference>
<name>A0AA96F0R7_9FLAO</name>
<evidence type="ECO:0000313" key="1">
    <source>
        <dbReference type="EMBL" id="WNM19256.1"/>
    </source>
</evidence>
<keyword evidence="3" id="KW-1185">Reference proteome</keyword>
<proteinExistence type="predicted"/>
<dbReference type="AlphaFoldDB" id="A0AA96F0R7"/>
<protein>
    <submittedName>
        <fullName evidence="1">Uncharacterized protein</fullName>
    </submittedName>
</protein>
<dbReference type="EMBL" id="CP134890">
    <property type="protein sequence ID" value="WNM20645.1"/>
    <property type="molecule type" value="Genomic_DNA"/>
</dbReference>
<accession>A0AA96F0R7</accession>
<gene>
    <name evidence="2" type="ORF">RN605_08075</name>
    <name evidence="1" type="ORF">RN608_00905</name>
</gene>
<dbReference type="EMBL" id="CP134878">
    <property type="protein sequence ID" value="WNM19256.1"/>
    <property type="molecule type" value="Genomic_DNA"/>
</dbReference>